<keyword evidence="3" id="KW-1185">Reference proteome</keyword>
<feature type="chain" id="PRO_5030594083" evidence="1">
    <location>
        <begin position="30"/>
        <end position="724"/>
    </location>
</feature>
<protein>
    <submittedName>
        <fullName evidence="2">Uncharacterized protein</fullName>
    </submittedName>
</protein>
<sequence>MKHIMTSPRRMTLASVSLLALVAATQAQSQEGFSIAIDGQQVAGDPRLSTTKAREDIALARAQLQVRFDGLEVKPRLTALVTNERPPRAGDSVTVRSQMNYPAYVTRGEVRVIDLGARGGPRVLSRTPIAPNGDASFVLPEGDNLIMTYRVYDAQGRFDETVPLPLRPAGPGFEETDFTAPPPELGVDTAGIRRIPVYGGAVTVSGTDVREGAVVNTLGEVVRPDPGGSFVIQRILPAGDQAIAVQVSGAGEDTYIERDILIPRAEWFYTAIADVTLGYRLEGGVDAQGAEYDKTYTYGRLAGYAKGKTQNGWILTGSVDTGEDELKNIFRDLDEKDPVNVLIRLQRENAYPVYGDDSTFEEGAPTDGKFYVRAERNGSHIMWGNYQSRINGGYYLRDERTLYGAQGVYRSPQTTTRGQSRVSVEGYAANPDRLPGRDTFLGTGGSVYFLQRQDIAVDTEQLSIQLRDRATGRVVETRQLTPGLDYRINYIQGTIILTEPLSGTAASGTVVSDPAGEYDVVLVANYAFTPPVGGIDGYTYGGRAEAWVTDNLRLGYTGMVEQTDIADQTAQSVDVMWELSERSFIALEYAQTEGPGFGSSFSIDGGLIVENRETAGVVDGTGDGVAARMQVDLADLGVTTPGTIAAYFETRDAGFSTLDYQTTVDEELWGVSVDMQPTERLSYRVYYDSFEDENGRTDREGGAEVRYVVSDRLTLDFGVEHLDR</sequence>
<dbReference type="EMBL" id="JACIFU010000009">
    <property type="protein sequence ID" value="MBB4176202.1"/>
    <property type="molecule type" value="Genomic_DNA"/>
</dbReference>
<evidence type="ECO:0000256" key="1">
    <source>
        <dbReference type="SAM" id="SignalP"/>
    </source>
</evidence>
<name>A0A7W6MCF0_9RHOB</name>
<comment type="caution">
    <text evidence="2">The sequence shown here is derived from an EMBL/GenBank/DDBJ whole genome shotgun (WGS) entry which is preliminary data.</text>
</comment>
<proteinExistence type="predicted"/>
<feature type="non-terminal residue" evidence="2">
    <location>
        <position position="724"/>
    </location>
</feature>
<dbReference type="AlphaFoldDB" id="A0A7W6MCF0"/>
<dbReference type="Proteomes" id="UP000565745">
    <property type="component" value="Unassembled WGS sequence"/>
</dbReference>
<evidence type="ECO:0000313" key="3">
    <source>
        <dbReference type="Proteomes" id="UP000565745"/>
    </source>
</evidence>
<evidence type="ECO:0000313" key="2">
    <source>
        <dbReference type="EMBL" id="MBB4176202.1"/>
    </source>
</evidence>
<gene>
    <name evidence="2" type="ORF">GGR93_004010</name>
</gene>
<keyword evidence="1" id="KW-0732">Signal</keyword>
<reference evidence="2 3" key="1">
    <citation type="submission" date="2020-08" db="EMBL/GenBank/DDBJ databases">
        <title>Genomic Encyclopedia of Type Strains, Phase IV (KMG-IV): sequencing the most valuable type-strain genomes for metagenomic binning, comparative biology and taxonomic classification.</title>
        <authorList>
            <person name="Goeker M."/>
        </authorList>
    </citation>
    <scope>NUCLEOTIDE SEQUENCE [LARGE SCALE GENOMIC DNA]</scope>
    <source>
        <strain evidence="2 3">DSM 101015</strain>
    </source>
</reference>
<accession>A0A7W6MCF0</accession>
<organism evidence="2 3">
    <name type="scientific">Sulfitobacter noctilucicola</name>
    <dbReference type="NCBI Taxonomy" id="1342301"/>
    <lineage>
        <taxon>Bacteria</taxon>
        <taxon>Pseudomonadati</taxon>
        <taxon>Pseudomonadota</taxon>
        <taxon>Alphaproteobacteria</taxon>
        <taxon>Rhodobacterales</taxon>
        <taxon>Roseobacteraceae</taxon>
        <taxon>Sulfitobacter</taxon>
    </lineage>
</organism>
<feature type="signal peptide" evidence="1">
    <location>
        <begin position="1"/>
        <end position="29"/>
    </location>
</feature>